<gene>
    <name evidence="8" type="primary">rfbC</name>
    <name evidence="8" type="ORF">G4L39_04015</name>
</gene>
<dbReference type="GO" id="GO:0019305">
    <property type="term" value="P:dTDP-rhamnose biosynthetic process"/>
    <property type="evidence" value="ECO:0007669"/>
    <property type="project" value="UniProtKB-UniRule"/>
</dbReference>
<dbReference type="AlphaFoldDB" id="A0A6M1RG33"/>
<comment type="function">
    <text evidence="2 7">Catalyzes the epimerization of the C3' and C5'positions of dTDP-6-deoxy-D-xylo-4-hexulose, forming dTDP-6-deoxy-L-lyxo-4-hexulose.</text>
</comment>
<dbReference type="NCBIfam" id="TIGR01221">
    <property type="entry name" value="rmlC"/>
    <property type="match status" value="1"/>
</dbReference>
<comment type="similarity">
    <text evidence="7">Belongs to the dTDP-4-dehydrorhamnose 3,5-epimerase family.</text>
</comment>
<dbReference type="InterPro" id="IPR014710">
    <property type="entry name" value="RmlC-like_jellyroll"/>
</dbReference>
<comment type="subunit">
    <text evidence="7">Homodimer.</text>
</comment>
<proteinExistence type="inferred from homology"/>
<dbReference type="SUPFAM" id="SSF51182">
    <property type="entry name" value="RmlC-like cupins"/>
    <property type="match status" value="1"/>
</dbReference>
<dbReference type="CDD" id="cd00438">
    <property type="entry name" value="cupin_RmlC"/>
    <property type="match status" value="1"/>
</dbReference>
<reference evidence="8 9" key="1">
    <citation type="submission" date="2020-02" db="EMBL/GenBank/DDBJ databases">
        <title>Draft genome sequence of Limisphaera ngatamarikiensis NGM72.4T, a thermophilic Verrucomicrobia grouped in subdivision 3.</title>
        <authorList>
            <person name="Carere C.R."/>
            <person name="Steen J."/>
            <person name="Hugenholtz P."/>
            <person name="Stott M.B."/>
        </authorList>
    </citation>
    <scope>NUCLEOTIDE SEQUENCE [LARGE SCALE GENOMIC DNA]</scope>
    <source>
        <strain evidence="8 9">NGM72.4</strain>
    </source>
</reference>
<dbReference type="RefSeq" id="WP_165106114.1">
    <property type="nucleotide sequence ID" value="NZ_JAAKYA010000023.1"/>
</dbReference>
<dbReference type="PANTHER" id="PTHR21047">
    <property type="entry name" value="DTDP-6-DEOXY-D-GLUCOSE-3,5 EPIMERASE"/>
    <property type="match status" value="1"/>
</dbReference>
<dbReference type="GO" id="GO:0005829">
    <property type="term" value="C:cytosol"/>
    <property type="evidence" value="ECO:0007669"/>
    <property type="project" value="TreeGrafter"/>
</dbReference>
<feature type="active site" description="Proton donor" evidence="5">
    <location>
        <position position="132"/>
    </location>
</feature>
<evidence type="ECO:0000256" key="5">
    <source>
        <dbReference type="PIRSR" id="PIRSR600888-1"/>
    </source>
</evidence>
<keyword evidence="9" id="KW-1185">Reference proteome</keyword>
<organism evidence="8 9">
    <name type="scientific">Limisphaera ngatamarikiensis</name>
    <dbReference type="NCBI Taxonomy" id="1324935"/>
    <lineage>
        <taxon>Bacteria</taxon>
        <taxon>Pseudomonadati</taxon>
        <taxon>Verrucomicrobiota</taxon>
        <taxon>Verrucomicrobiia</taxon>
        <taxon>Limisphaerales</taxon>
        <taxon>Limisphaeraceae</taxon>
        <taxon>Limisphaera</taxon>
    </lineage>
</organism>
<comment type="catalytic activity">
    <reaction evidence="1 7">
        <text>dTDP-4-dehydro-6-deoxy-alpha-D-glucose = dTDP-4-dehydro-beta-L-rhamnose</text>
        <dbReference type="Rhea" id="RHEA:16969"/>
        <dbReference type="ChEBI" id="CHEBI:57649"/>
        <dbReference type="ChEBI" id="CHEBI:62830"/>
        <dbReference type="EC" id="5.1.3.13"/>
    </reaction>
</comment>
<dbReference type="EC" id="5.1.3.13" evidence="3 7"/>
<evidence type="ECO:0000256" key="1">
    <source>
        <dbReference type="ARBA" id="ARBA00001298"/>
    </source>
</evidence>
<dbReference type="UniPathway" id="UPA00124"/>
<feature type="active site" description="Proton acceptor" evidence="5">
    <location>
        <position position="62"/>
    </location>
</feature>
<evidence type="ECO:0000256" key="7">
    <source>
        <dbReference type="RuleBase" id="RU364069"/>
    </source>
</evidence>
<protein>
    <recommendedName>
        <fullName evidence="4 7">dTDP-4-dehydrorhamnose 3,5-epimerase</fullName>
        <ecNumber evidence="3 7">5.1.3.13</ecNumber>
    </recommendedName>
    <alternativeName>
        <fullName evidence="7">Thymidine diphospho-4-keto-rhamnose 3,5-epimerase</fullName>
    </alternativeName>
</protein>
<dbReference type="EMBL" id="JAAKYA010000023">
    <property type="protein sequence ID" value="NGO38566.1"/>
    <property type="molecule type" value="Genomic_DNA"/>
</dbReference>
<accession>A0A6M1RG33</accession>
<dbReference type="GO" id="GO:0000271">
    <property type="term" value="P:polysaccharide biosynthetic process"/>
    <property type="evidence" value="ECO:0007669"/>
    <property type="project" value="TreeGrafter"/>
</dbReference>
<dbReference type="Pfam" id="PF00908">
    <property type="entry name" value="dTDP_sugar_isom"/>
    <property type="match status" value="1"/>
</dbReference>
<dbReference type="GO" id="GO:0008830">
    <property type="term" value="F:dTDP-4-dehydrorhamnose 3,5-epimerase activity"/>
    <property type="evidence" value="ECO:0007669"/>
    <property type="project" value="UniProtKB-UniRule"/>
</dbReference>
<feature type="site" description="Participates in a stacking interaction with the thymidine ring of dTDP-4-oxo-6-deoxyglucose" evidence="6">
    <location>
        <position position="138"/>
    </location>
</feature>
<evidence type="ECO:0000313" key="8">
    <source>
        <dbReference type="EMBL" id="NGO38566.1"/>
    </source>
</evidence>
<name>A0A6M1RG33_9BACT</name>
<dbReference type="InterPro" id="IPR000888">
    <property type="entry name" value="RmlC-like"/>
</dbReference>
<dbReference type="Proteomes" id="UP000477311">
    <property type="component" value="Unassembled WGS sequence"/>
</dbReference>
<keyword evidence="7 8" id="KW-0413">Isomerase</keyword>
<comment type="caution">
    <text evidence="8">The sequence shown here is derived from an EMBL/GenBank/DDBJ whole genome shotgun (WGS) entry which is preliminary data.</text>
</comment>
<evidence type="ECO:0000256" key="2">
    <source>
        <dbReference type="ARBA" id="ARBA00001997"/>
    </source>
</evidence>
<evidence type="ECO:0000256" key="3">
    <source>
        <dbReference type="ARBA" id="ARBA00012098"/>
    </source>
</evidence>
<dbReference type="InterPro" id="IPR011051">
    <property type="entry name" value="RmlC_Cupin_sf"/>
</dbReference>
<evidence type="ECO:0000256" key="4">
    <source>
        <dbReference type="ARBA" id="ARBA00019595"/>
    </source>
</evidence>
<comment type="pathway">
    <text evidence="7">Carbohydrate biosynthesis; dTDP-L-rhamnose biosynthesis.</text>
</comment>
<dbReference type="Gene3D" id="2.60.120.10">
    <property type="entry name" value="Jelly Rolls"/>
    <property type="match status" value="1"/>
</dbReference>
<evidence type="ECO:0000256" key="6">
    <source>
        <dbReference type="PIRSR" id="PIRSR600888-3"/>
    </source>
</evidence>
<dbReference type="PANTHER" id="PTHR21047:SF2">
    <property type="entry name" value="THYMIDINE DIPHOSPHO-4-KETO-RHAMNOSE 3,5-EPIMERASE"/>
    <property type="match status" value="1"/>
</dbReference>
<evidence type="ECO:0000313" key="9">
    <source>
        <dbReference type="Proteomes" id="UP000477311"/>
    </source>
</evidence>
<sequence length="178" mass="20847">MKFTPARLPGVWIIDLELREDERGFLARTFCEREFQQHGLNTRWPQCNLTLTRRRGTIRGLHYQADPKPEIKLIRCAVGAIWDVLVDLRRNSPTFGQWEAFELTGQNRRMLYVPGGIAHGFQCLQDNSEVFYHMSEFYHPELARGVRWNDPQLAIPWPLPNPILSERDRQLPLLAELP</sequence>